<keyword evidence="10 14" id="KW-0594">Phospholipid biosynthesis</keyword>
<dbReference type="Proteomes" id="UP000588068">
    <property type="component" value="Unassembled WGS sequence"/>
</dbReference>
<dbReference type="GO" id="GO:0005886">
    <property type="term" value="C:plasma membrane"/>
    <property type="evidence" value="ECO:0007669"/>
    <property type="project" value="UniProtKB-SubCell"/>
</dbReference>
<dbReference type="PANTHER" id="PTHR12563">
    <property type="entry name" value="GLYCEROL-3-PHOSPHATE ACYLTRANSFERASE"/>
    <property type="match status" value="1"/>
</dbReference>
<dbReference type="SMART" id="SM00563">
    <property type="entry name" value="PlsC"/>
    <property type="match status" value="1"/>
</dbReference>
<evidence type="ECO:0000259" key="15">
    <source>
        <dbReference type="SMART" id="SM00563"/>
    </source>
</evidence>
<keyword evidence="7 14" id="KW-1003">Cell membrane</keyword>
<feature type="domain" description="Phospholipid/glycerol acyltransferase" evidence="15">
    <location>
        <begin position="303"/>
        <end position="430"/>
    </location>
</feature>
<dbReference type="GO" id="GO:0006631">
    <property type="term" value="P:fatty acid metabolic process"/>
    <property type="evidence" value="ECO:0007669"/>
    <property type="project" value="TreeGrafter"/>
</dbReference>
<evidence type="ECO:0000256" key="7">
    <source>
        <dbReference type="ARBA" id="ARBA00022475"/>
    </source>
</evidence>
<gene>
    <name evidence="14" type="primary">plsB</name>
    <name evidence="16" type="ORF">HNQ60_003497</name>
</gene>
<keyword evidence="12 14" id="KW-0012">Acyltransferase</keyword>
<dbReference type="EMBL" id="JACHHZ010000004">
    <property type="protein sequence ID" value="MBB6094610.1"/>
    <property type="molecule type" value="Genomic_DNA"/>
</dbReference>
<comment type="domain">
    <text evidence="14">The HXXXXD motif is essential for acyltransferase activity and may constitute the binding site for the phosphate moiety of the glycerol-3-phosphate.</text>
</comment>
<sequence>MADQSGWDRLLLTVLRGPISVWARPHVLPEDLRKRYAQHPRPICYVLDRHSVADMVVLEKVAKAQGLPDPMQALKPPLPSRSSFFLERSANFWGDRVDRRIPVTMRELVSAVAKDPTLDVDLLPVSILWGRAPDKEASWFRLLLSETWDRVGRFRRMLSVIVNGRNLFVQFGEPVSVRSFLEEGKEPARAVRRGTRSLRTLLGRQRAAAIGPDLSHQRTIVTQVLKAGSVRRAMGDEMRSKRISRREALKVATDYAVEIAANYSHVFVAIMARALSWFWTRLYDGVELHNFSQLQKIVDGNEVIYVPCHRSHIDYLLLSYVIYYKGYAVPHIAAGINLNMPVVGGFLRRGGAFYMRRSFKGNALYTMVFMKYLGLMMARGHSIEYFIEGGRSRTGRLLPPKTGMLSMTLRSYLREPRRPVVFLPVYFGYERLVEGKTYVGELSGKPKEKESIWGMLRTLPTLKNRFGKVHVSFGEPVHLNDVLAIHAPQRVPGQPEKSERPPWLAGAVDDLATRIMTNINSAACATPISLLALALLATPKQAMLESDLTRQVELYASLLRQAPYSPLAWTTDMDGASMIRHGERMEVLQRMKHPLGDVMKMTEETSVLMTYFRNNVLHLIAMPSLIACCFLNNRTMSIADIQRLMRRIYPYVRDELSLRWKESDIDAAVLEALDDLANHGLLEAVEGNTQWRRQPTGSSEAVQLSVLAQITVQIIERYYLVISVLLKSGSARITPDALESQCQLMAQRMSLLHELNSPEFFDKALFKSFIELLRARKVIDVNAEGRLVFNQILEAVAEDAQIVLHEQIRNSVLQVTHT</sequence>
<dbReference type="GO" id="GO:0016024">
    <property type="term" value="P:CDP-diacylglycerol biosynthetic process"/>
    <property type="evidence" value="ECO:0007669"/>
    <property type="project" value="UniProtKB-UniRule"/>
</dbReference>
<organism evidence="16 17">
    <name type="scientific">Povalibacter uvarum</name>
    <dbReference type="NCBI Taxonomy" id="732238"/>
    <lineage>
        <taxon>Bacteria</taxon>
        <taxon>Pseudomonadati</taxon>
        <taxon>Pseudomonadota</taxon>
        <taxon>Gammaproteobacteria</taxon>
        <taxon>Steroidobacterales</taxon>
        <taxon>Steroidobacteraceae</taxon>
        <taxon>Povalibacter</taxon>
    </lineage>
</organism>
<dbReference type="Pfam" id="PF01553">
    <property type="entry name" value="Acyltransferase"/>
    <property type="match status" value="1"/>
</dbReference>
<keyword evidence="11 14" id="KW-1208">Phospholipid metabolism</keyword>
<evidence type="ECO:0000256" key="1">
    <source>
        <dbReference type="ARBA" id="ARBA00004413"/>
    </source>
</evidence>
<dbReference type="PIRSF" id="PIRSF000437">
    <property type="entry name" value="GPAT_DHAPAT"/>
    <property type="match status" value="1"/>
</dbReference>
<keyword evidence="14" id="KW-0444">Lipid biosynthesis</keyword>
<evidence type="ECO:0000256" key="14">
    <source>
        <dbReference type="HAMAP-Rule" id="MF_00393"/>
    </source>
</evidence>
<dbReference type="InterPro" id="IPR041728">
    <property type="entry name" value="GPAT/DHAPAT_LPLAT"/>
</dbReference>
<dbReference type="NCBIfam" id="TIGR03703">
    <property type="entry name" value="plsB"/>
    <property type="match status" value="1"/>
</dbReference>
<dbReference type="SUPFAM" id="SSF69593">
    <property type="entry name" value="Glycerol-3-phosphate (1)-acyltransferase"/>
    <property type="match status" value="1"/>
</dbReference>
<comment type="catalytic activity">
    <reaction evidence="13 14">
        <text>sn-glycerol 3-phosphate + an acyl-CoA = a 1-acyl-sn-glycero-3-phosphate + CoA</text>
        <dbReference type="Rhea" id="RHEA:15325"/>
        <dbReference type="ChEBI" id="CHEBI:57287"/>
        <dbReference type="ChEBI" id="CHEBI:57597"/>
        <dbReference type="ChEBI" id="CHEBI:57970"/>
        <dbReference type="ChEBI" id="CHEBI:58342"/>
        <dbReference type="EC" id="2.3.1.15"/>
    </reaction>
</comment>
<comment type="pathway">
    <text evidence="2 14">Phospholipid metabolism; CDP-diacylglycerol biosynthesis; CDP-diacylglycerol from sn-glycerol 3-phosphate: step 1/3.</text>
</comment>
<keyword evidence="9 14" id="KW-0472">Membrane</keyword>
<comment type="subcellular location">
    <subcellularLocation>
        <location evidence="1 14">Cell membrane</location>
        <topology evidence="1 14">Peripheral membrane protein</topology>
        <orientation evidence="1 14">Cytoplasmic side</orientation>
    </subcellularLocation>
</comment>
<dbReference type="InterPro" id="IPR022284">
    <property type="entry name" value="GPAT/DHAPAT"/>
</dbReference>
<dbReference type="InterPro" id="IPR028354">
    <property type="entry name" value="GPAT_PlsB"/>
</dbReference>
<evidence type="ECO:0000256" key="8">
    <source>
        <dbReference type="ARBA" id="ARBA00022679"/>
    </source>
</evidence>
<keyword evidence="8 14" id="KW-0808">Transferase</keyword>
<evidence type="ECO:0000256" key="6">
    <source>
        <dbReference type="ARBA" id="ARBA00013432"/>
    </source>
</evidence>
<evidence type="ECO:0000256" key="11">
    <source>
        <dbReference type="ARBA" id="ARBA00023264"/>
    </source>
</evidence>
<dbReference type="InterPro" id="IPR002123">
    <property type="entry name" value="Plipid/glycerol_acylTrfase"/>
</dbReference>
<dbReference type="PIRSF" id="PIRSF500064">
    <property type="entry name" value="GPAT"/>
    <property type="match status" value="1"/>
</dbReference>
<comment type="pathway">
    <text evidence="3">Lipid metabolism.</text>
</comment>
<proteinExistence type="inferred from homology"/>
<dbReference type="InterPro" id="IPR045520">
    <property type="entry name" value="GPAT/DHAPAT_C"/>
</dbReference>
<evidence type="ECO:0000256" key="4">
    <source>
        <dbReference type="ARBA" id="ARBA00007937"/>
    </source>
</evidence>
<dbReference type="NCBIfam" id="NF003441">
    <property type="entry name" value="PRK04974.1"/>
    <property type="match status" value="1"/>
</dbReference>
<dbReference type="UniPathway" id="UPA00557">
    <property type="reaction ID" value="UER00612"/>
</dbReference>
<comment type="caution">
    <text evidence="16">The sequence shown here is derived from an EMBL/GenBank/DDBJ whole genome shotgun (WGS) entry which is preliminary data.</text>
</comment>
<dbReference type="EC" id="2.3.1.15" evidence="5 14"/>
<evidence type="ECO:0000256" key="9">
    <source>
        <dbReference type="ARBA" id="ARBA00023136"/>
    </source>
</evidence>
<evidence type="ECO:0000256" key="10">
    <source>
        <dbReference type="ARBA" id="ARBA00023209"/>
    </source>
</evidence>
<dbReference type="Pfam" id="PF19277">
    <property type="entry name" value="GPAT_C"/>
    <property type="match status" value="1"/>
</dbReference>
<dbReference type="CDD" id="cd07993">
    <property type="entry name" value="LPLAT_DHAPAT-like"/>
    <property type="match status" value="1"/>
</dbReference>
<reference evidence="16 17" key="1">
    <citation type="submission" date="2020-08" db="EMBL/GenBank/DDBJ databases">
        <title>Genomic Encyclopedia of Type Strains, Phase IV (KMG-IV): sequencing the most valuable type-strain genomes for metagenomic binning, comparative biology and taxonomic classification.</title>
        <authorList>
            <person name="Goeker M."/>
        </authorList>
    </citation>
    <scope>NUCLEOTIDE SEQUENCE [LARGE SCALE GENOMIC DNA]</scope>
    <source>
        <strain evidence="16 17">DSM 26723</strain>
    </source>
</reference>
<evidence type="ECO:0000256" key="12">
    <source>
        <dbReference type="ARBA" id="ARBA00023315"/>
    </source>
</evidence>
<keyword evidence="17" id="KW-1185">Reference proteome</keyword>
<dbReference type="AlphaFoldDB" id="A0A841HQV4"/>
<dbReference type="HAMAP" id="MF_00393">
    <property type="entry name" value="Glyc3P_acyltrans"/>
    <property type="match status" value="1"/>
</dbReference>
<dbReference type="PANTHER" id="PTHR12563:SF17">
    <property type="entry name" value="DIHYDROXYACETONE PHOSPHATE ACYLTRANSFERASE"/>
    <property type="match status" value="1"/>
</dbReference>
<dbReference type="GO" id="GO:0004366">
    <property type="term" value="F:glycerol-3-phosphate O-acyltransferase activity"/>
    <property type="evidence" value="ECO:0007669"/>
    <property type="project" value="UniProtKB-UniRule"/>
</dbReference>
<evidence type="ECO:0000256" key="3">
    <source>
        <dbReference type="ARBA" id="ARBA00005189"/>
    </source>
</evidence>
<evidence type="ECO:0000256" key="13">
    <source>
        <dbReference type="ARBA" id="ARBA00048427"/>
    </source>
</evidence>
<accession>A0A841HQV4</accession>
<name>A0A841HQV4_9GAMM</name>
<evidence type="ECO:0000256" key="5">
    <source>
        <dbReference type="ARBA" id="ARBA00013113"/>
    </source>
</evidence>
<dbReference type="RefSeq" id="WP_184334022.1">
    <property type="nucleotide sequence ID" value="NZ_JACHHZ010000004.1"/>
</dbReference>
<evidence type="ECO:0000256" key="2">
    <source>
        <dbReference type="ARBA" id="ARBA00004765"/>
    </source>
</evidence>
<evidence type="ECO:0000313" key="16">
    <source>
        <dbReference type="EMBL" id="MBB6094610.1"/>
    </source>
</evidence>
<keyword evidence="14" id="KW-0443">Lipid metabolism</keyword>
<protein>
    <recommendedName>
        <fullName evidence="6 14">Glycerol-3-phosphate acyltransferase</fullName>
        <shortName evidence="14">GPAT</shortName>
        <ecNumber evidence="5 14">2.3.1.15</ecNumber>
    </recommendedName>
</protein>
<evidence type="ECO:0000313" key="17">
    <source>
        <dbReference type="Proteomes" id="UP000588068"/>
    </source>
</evidence>
<feature type="short sequence motif" description="HXXXXD motif" evidence="14">
    <location>
        <begin position="308"/>
        <end position="313"/>
    </location>
</feature>
<comment type="similarity">
    <text evidence="4 14">Belongs to the GPAT/DAPAT family.</text>
</comment>